<comment type="caution">
    <text evidence="10">The sequence shown here is derived from an EMBL/GenBank/DDBJ whole genome shotgun (WGS) entry which is preliminary data.</text>
</comment>
<name>A0ABV7YAL2_9ACTN</name>
<keyword evidence="2 5" id="KW-0645">Protease</keyword>
<dbReference type="EC" id="3.4.-.-" evidence="10"/>
<evidence type="ECO:0000256" key="1">
    <source>
        <dbReference type="ARBA" id="ARBA00011073"/>
    </source>
</evidence>
<dbReference type="InterPro" id="IPR036852">
    <property type="entry name" value="Peptidase_S8/S53_dom_sf"/>
</dbReference>
<evidence type="ECO:0000256" key="5">
    <source>
        <dbReference type="PROSITE-ProRule" id="PRU01240"/>
    </source>
</evidence>
<dbReference type="Pfam" id="PF00082">
    <property type="entry name" value="Peptidase_S8"/>
    <property type="match status" value="1"/>
</dbReference>
<feature type="active site" description="Charge relay system" evidence="5">
    <location>
        <position position="161"/>
    </location>
</feature>
<feature type="chain" id="PRO_5047342155" evidence="7">
    <location>
        <begin position="33"/>
        <end position="510"/>
    </location>
</feature>
<dbReference type="SUPFAM" id="SSF52743">
    <property type="entry name" value="Subtilisin-like"/>
    <property type="match status" value="1"/>
</dbReference>
<keyword evidence="7" id="KW-0732">Signal</keyword>
<accession>A0ABV7YAL2</accession>
<dbReference type="CDD" id="cd04077">
    <property type="entry name" value="Peptidases_S8_PCSK9_ProteinaseK_like"/>
    <property type="match status" value="1"/>
</dbReference>
<protein>
    <submittedName>
        <fullName evidence="10">S8 family peptidase</fullName>
        <ecNumber evidence="10">3.4.-.-</ecNumber>
    </submittedName>
</protein>
<dbReference type="Gene3D" id="3.40.50.200">
    <property type="entry name" value="Peptidase S8/S53 domain"/>
    <property type="match status" value="1"/>
</dbReference>
<proteinExistence type="inferred from homology"/>
<evidence type="ECO:0000256" key="3">
    <source>
        <dbReference type="ARBA" id="ARBA00022801"/>
    </source>
</evidence>
<dbReference type="SUPFAM" id="SSF54897">
    <property type="entry name" value="Protease propeptides/inhibitors"/>
    <property type="match status" value="1"/>
</dbReference>
<comment type="similarity">
    <text evidence="1 5 6">Belongs to the peptidase S8 family.</text>
</comment>
<dbReference type="InterPro" id="IPR050131">
    <property type="entry name" value="Peptidase_S8_subtilisin-like"/>
</dbReference>
<dbReference type="InterPro" id="IPR034193">
    <property type="entry name" value="PCSK9_ProteinaseK-like"/>
</dbReference>
<dbReference type="InterPro" id="IPR015500">
    <property type="entry name" value="Peptidase_S8_subtilisin-rel"/>
</dbReference>
<gene>
    <name evidence="10" type="ORF">ACFOUW_15155</name>
</gene>
<dbReference type="Pfam" id="PF05922">
    <property type="entry name" value="Inhibitor_I9"/>
    <property type="match status" value="1"/>
</dbReference>
<dbReference type="PROSITE" id="PS00136">
    <property type="entry name" value="SUBTILASE_ASP"/>
    <property type="match status" value="1"/>
</dbReference>
<evidence type="ECO:0000256" key="4">
    <source>
        <dbReference type="ARBA" id="ARBA00022825"/>
    </source>
</evidence>
<evidence type="ECO:0000256" key="6">
    <source>
        <dbReference type="RuleBase" id="RU003355"/>
    </source>
</evidence>
<dbReference type="PANTHER" id="PTHR43806">
    <property type="entry name" value="PEPTIDASE S8"/>
    <property type="match status" value="1"/>
</dbReference>
<dbReference type="Proteomes" id="UP001595699">
    <property type="component" value="Unassembled WGS sequence"/>
</dbReference>
<dbReference type="Gene3D" id="2.60.120.380">
    <property type="match status" value="1"/>
</dbReference>
<evidence type="ECO:0000256" key="7">
    <source>
        <dbReference type="SAM" id="SignalP"/>
    </source>
</evidence>
<keyword evidence="11" id="KW-1185">Reference proteome</keyword>
<organism evidence="10 11">
    <name type="scientific">Tenggerimyces flavus</name>
    <dbReference type="NCBI Taxonomy" id="1708749"/>
    <lineage>
        <taxon>Bacteria</taxon>
        <taxon>Bacillati</taxon>
        <taxon>Actinomycetota</taxon>
        <taxon>Actinomycetes</taxon>
        <taxon>Propionibacteriales</taxon>
        <taxon>Nocardioidaceae</taxon>
        <taxon>Tenggerimyces</taxon>
    </lineage>
</organism>
<dbReference type="RefSeq" id="WP_307782577.1">
    <property type="nucleotide sequence ID" value="NZ_JAFBCM010000001.1"/>
</dbReference>
<feature type="domain" description="Inhibitor I9" evidence="9">
    <location>
        <begin position="57"/>
        <end position="121"/>
    </location>
</feature>
<feature type="active site" description="Charge relay system" evidence="5">
    <location>
        <position position="193"/>
    </location>
</feature>
<dbReference type="InterPro" id="IPR037045">
    <property type="entry name" value="S8pro/Inhibitor_I9_sf"/>
</dbReference>
<dbReference type="EMBL" id="JBHRZH010000012">
    <property type="protein sequence ID" value="MFC3762178.1"/>
    <property type="molecule type" value="Genomic_DNA"/>
</dbReference>
<feature type="domain" description="Peptidase S8/S53" evidence="8">
    <location>
        <begin position="160"/>
        <end position="382"/>
    </location>
</feature>
<dbReference type="InterPro" id="IPR000209">
    <property type="entry name" value="Peptidase_S8/S53_dom"/>
</dbReference>
<dbReference type="GO" id="GO:0016787">
    <property type="term" value="F:hydrolase activity"/>
    <property type="evidence" value="ECO:0007669"/>
    <property type="project" value="UniProtKB-KW"/>
</dbReference>
<evidence type="ECO:0000313" key="10">
    <source>
        <dbReference type="EMBL" id="MFC3762178.1"/>
    </source>
</evidence>
<dbReference type="PRINTS" id="PR00723">
    <property type="entry name" value="SUBTILISIN"/>
</dbReference>
<evidence type="ECO:0000259" key="9">
    <source>
        <dbReference type="Pfam" id="PF05922"/>
    </source>
</evidence>
<dbReference type="Gene3D" id="3.30.70.80">
    <property type="entry name" value="Peptidase S8 propeptide/proteinase inhibitor I9"/>
    <property type="match status" value="1"/>
</dbReference>
<evidence type="ECO:0000256" key="2">
    <source>
        <dbReference type="ARBA" id="ARBA00022670"/>
    </source>
</evidence>
<dbReference type="PROSITE" id="PS51892">
    <property type="entry name" value="SUBTILASE"/>
    <property type="match status" value="1"/>
</dbReference>
<dbReference type="InterPro" id="IPR022398">
    <property type="entry name" value="Peptidase_S8_His-AS"/>
</dbReference>
<evidence type="ECO:0000313" key="11">
    <source>
        <dbReference type="Proteomes" id="UP001595699"/>
    </source>
</evidence>
<keyword evidence="4 5" id="KW-0720">Serine protease</keyword>
<dbReference type="PANTHER" id="PTHR43806:SF11">
    <property type="entry name" value="CEREVISIN-RELATED"/>
    <property type="match status" value="1"/>
</dbReference>
<reference evidence="11" key="1">
    <citation type="journal article" date="2019" name="Int. J. Syst. Evol. Microbiol.">
        <title>The Global Catalogue of Microorganisms (GCM) 10K type strain sequencing project: providing services to taxonomists for standard genome sequencing and annotation.</title>
        <authorList>
            <consortium name="The Broad Institute Genomics Platform"/>
            <consortium name="The Broad Institute Genome Sequencing Center for Infectious Disease"/>
            <person name="Wu L."/>
            <person name="Ma J."/>
        </authorList>
    </citation>
    <scope>NUCLEOTIDE SEQUENCE [LARGE SCALE GENOMIC DNA]</scope>
    <source>
        <strain evidence="11">CGMCC 4.7241</strain>
    </source>
</reference>
<dbReference type="InterPro" id="IPR023827">
    <property type="entry name" value="Peptidase_S8_Asp-AS"/>
</dbReference>
<dbReference type="PROSITE" id="PS00138">
    <property type="entry name" value="SUBTILASE_SER"/>
    <property type="match status" value="1"/>
</dbReference>
<keyword evidence="3 5" id="KW-0378">Hydrolase</keyword>
<feature type="signal peptide" evidence="7">
    <location>
        <begin position="1"/>
        <end position="32"/>
    </location>
</feature>
<sequence>MESRRWRRSVAVLAAGLAAAAGVVSMAGGAGAAPAARPGGPAPLVGADKANVIKGQYIVVLKDGAALAPARSAAKAAGGQIQRSYGSALNGFSAALSTSELASVRANAAVDYVEADRVMKISATQSPATWGIDRIDQRSLPLSNSYTYNQTGAGVTAYIVDTGLRFSHNEYGGRAVSGFDAIDGGSADDCNGHGTHVGGTVGGTTYGVAKGVRLVGVRVLDCGGSGSTSGVVAGVDWVTSNHTSGPAVGNMSLGGGASASLDQSVQRAIADGVTFAVAAGNETTDACTRSPARTPEAITVGSTTNTDAKSSFSNYGSCVDIFAPGSNITSAWYTSNTATSTISGTSMASPHVAGAAALYLEANPSAAPAAVRDALVNSATQGVVSNPGPSSPNRLLYTLGGSQPPAPTCATLPNTYSSAVSSGARLYHPNSSGFASNGGAFRGCLDGPSGVDFDLYLQKRNTAGTWATVAQGITPNPDEEFTYNGTAGTYRWQVHAYSGSGSYTLKTLHP</sequence>
<dbReference type="InterPro" id="IPR023828">
    <property type="entry name" value="Peptidase_S8_Ser-AS"/>
</dbReference>
<feature type="active site" description="Charge relay system" evidence="5">
    <location>
        <position position="346"/>
    </location>
</feature>
<dbReference type="InterPro" id="IPR010259">
    <property type="entry name" value="S8pro/Inhibitor_I9"/>
</dbReference>
<evidence type="ECO:0000259" key="8">
    <source>
        <dbReference type="Pfam" id="PF00082"/>
    </source>
</evidence>
<dbReference type="PROSITE" id="PS00137">
    <property type="entry name" value="SUBTILASE_HIS"/>
    <property type="match status" value="1"/>
</dbReference>